<dbReference type="AlphaFoldDB" id="A0A9W7ADU8"/>
<feature type="compositionally biased region" description="Low complexity" evidence="1">
    <location>
        <begin position="292"/>
        <end position="316"/>
    </location>
</feature>
<organism evidence="2 3">
    <name type="scientific">Triparma retinervis</name>
    <dbReference type="NCBI Taxonomy" id="2557542"/>
    <lineage>
        <taxon>Eukaryota</taxon>
        <taxon>Sar</taxon>
        <taxon>Stramenopiles</taxon>
        <taxon>Ochrophyta</taxon>
        <taxon>Bolidophyceae</taxon>
        <taxon>Parmales</taxon>
        <taxon>Triparmaceae</taxon>
        <taxon>Triparma</taxon>
    </lineage>
</organism>
<evidence type="ECO:0000313" key="2">
    <source>
        <dbReference type="EMBL" id="GMH65920.1"/>
    </source>
</evidence>
<protein>
    <submittedName>
        <fullName evidence="2">Uncharacterized protein</fullName>
    </submittedName>
</protein>
<sequence length="641" mass="73136">MEYEHQWLMRAERTMECMEQIQMYWEEVLAGREKEGDAVDLKPGVLLCPEDYRSHLSKEDKTVKSAREPHMVLVSCEMKAGVEPYLAQIHDMKELAGLFAKTKKDKGRKYAKTQTKCYAPYLYTNGPVIPPHLERSSFNRWKRLEHKVTLRNKDYAMMAECSDGRDGCEEECGLAFKDSEEALMHRVLGERVKALSTGISRGARLNMNHVISPRSETPIDRDRLTLLGALGFVPETLRENDINEEEQLGFLERTIDRGRAITFQRRGGMQEGDRLDRGAIDAATMAEGLTGGHNDATTNTTNNDNDNNGNTASTNTPDPNTHIDEANLDTREHRPFPENREKAGTDSCPFNSQFIQLPKDDRVRLNGTYRDMEVHVNYNEPETLDEYRNGNYRRNFIVQSHDKMELHDIHQRAQAVKIVNLALEKAEEEAEKAGKALDGRDVEFVPTKPLSESMTPGLFVRLWLRRHSWRKYRRWFGWLCVLGYLVWHPEGYFPTTPLEAMLNGTAKFYALGTAVMGTLKEENVMEVGEVCGAKKVCEVEGNGTILHARHPMMAGSFIDTTWELECRDPLNDYRLGSSCFRGVHDGWMRTLELEDGILEELLNEARDMVKHKEDPSTLKKMGSGVWNEKSALFGSEEATPH</sequence>
<reference evidence="2" key="1">
    <citation type="submission" date="2022-07" db="EMBL/GenBank/DDBJ databases">
        <title>Genome analysis of Parmales, a sister group of diatoms, reveals the evolutionary specialization of diatoms from phago-mixotrophs to photoautotrophs.</title>
        <authorList>
            <person name="Ban H."/>
            <person name="Sato S."/>
            <person name="Yoshikawa S."/>
            <person name="Kazumasa Y."/>
            <person name="Nakamura Y."/>
            <person name="Ichinomiya M."/>
            <person name="Saitoh K."/>
            <person name="Sato N."/>
            <person name="Blanc-Mathieu R."/>
            <person name="Endo H."/>
            <person name="Kuwata A."/>
            <person name="Ogata H."/>
        </authorList>
    </citation>
    <scope>NUCLEOTIDE SEQUENCE</scope>
</reference>
<dbReference type="Proteomes" id="UP001165082">
    <property type="component" value="Unassembled WGS sequence"/>
</dbReference>
<feature type="region of interest" description="Disordered" evidence="1">
    <location>
        <begin position="288"/>
        <end position="325"/>
    </location>
</feature>
<gene>
    <name evidence="2" type="ORF">TrRE_jg6121</name>
</gene>
<evidence type="ECO:0000313" key="3">
    <source>
        <dbReference type="Proteomes" id="UP001165082"/>
    </source>
</evidence>
<dbReference type="EMBL" id="BRXZ01002596">
    <property type="protein sequence ID" value="GMH65920.1"/>
    <property type="molecule type" value="Genomic_DNA"/>
</dbReference>
<keyword evidence="3" id="KW-1185">Reference proteome</keyword>
<feature type="non-terminal residue" evidence="2">
    <location>
        <position position="1"/>
    </location>
</feature>
<name>A0A9W7ADU8_9STRA</name>
<accession>A0A9W7ADU8</accession>
<evidence type="ECO:0000256" key="1">
    <source>
        <dbReference type="SAM" id="MobiDB-lite"/>
    </source>
</evidence>
<proteinExistence type="predicted"/>
<comment type="caution">
    <text evidence="2">The sequence shown here is derived from an EMBL/GenBank/DDBJ whole genome shotgun (WGS) entry which is preliminary data.</text>
</comment>